<name>A0A6A6DYA9_9PEZI</name>
<dbReference type="AlphaFoldDB" id="A0A6A6DYA9"/>
<feature type="region of interest" description="Disordered" evidence="1">
    <location>
        <begin position="306"/>
        <end position="326"/>
    </location>
</feature>
<reference evidence="2" key="1">
    <citation type="journal article" date="2020" name="Stud. Mycol.">
        <title>101 Dothideomycetes genomes: a test case for predicting lifestyles and emergence of pathogens.</title>
        <authorList>
            <person name="Haridas S."/>
            <person name="Albert R."/>
            <person name="Binder M."/>
            <person name="Bloem J."/>
            <person name="Labutti K."/>
            <person name="Salamov A."/>
            <person name="Andreopoulos B."/>
            <person name="Baker S."/>
            <person name="Barry K."/>
            <person name="Bills G."/>
            <person name="Bluhm B."/>
            <person name="Cannon C."/>
            <person name="Castanera R."/>
            <person name="Culley D."/>
            <person name="Daum C."/>
            <person name="Ezra D."/>
            <person name="Gonzalez J."/>
            <person name="Henrissat B."/>
            <person name="Kuo A."/>
            <person name="Liang C."/>
            <person name="Lipzen A."/>
            <person name="Lutzoni F."/>
            <person name="Magnuson J."/>
            <person name="Mondo S."/>
            <person name="Nolan M."/>
            <person name="Ohm R."/>
            <person name="Pangilinan J."/>
            <person name="Park H.-J."/>
            <person name="Ramirez L."/>
            <person name="Alfaro M."/>
            <person name="Sun H."/>
            <person name="Tritt A."/>
            <person name="Yoshinaga Y."/>
            <person name="Zwiers L.-H."/>
            <person name="Turgeon B."/>
            <person name="Goodwin S."/>
            <person name="Spatafora J."/>
            <person name="Crous P."/>
            <person name="Grigoriev I."/>
        </authorList>
    </citation>
    <scope>NUCLEOTIDE SEQUENCE</scope>
    <source>
        <strain evidence="2">CBS 207.26</strain>
    </source>
</reference>
<organism evidence="2 3">
    <name type="scientific">Zopfia rhizophila CBS 207.26</name>
    <dbReference type="NCBI Taxonomy" id="1314779"/>
    <lineage>
        <taxon>Eukaryota</taxon>
        <taxon>Fungi</taxon>
        <taxon>Dikarya</taxon>
        <taxon>Ascomycota</taxon>
        <taxon>Pezizomycotina</taxon>
        <taxon>Dothideomycetes</taxon>
        <taxon>Dothideomycetes incertae sedis</taxon>
        <taxon>Zopfiaceae</taxon>
        <taxon>Zopfia</taxon>
    </lineage>
</organism>
<feature type="compositionally biased region" description="Basic and acidic residues" evidence="1">
    <location>
        <begin position="309"/>
        <end position="326"/>
    </location>
</feature>
<proteinExistence type="predicted"/>
<evidence type="ECO:0000256" key="1">
    <source>
        <dbReference type="SAM" id="MobiDB-lite"/>
    </source>
</evidence>
<gene>
    <name evidence="2" type="ORF">K469DRAFT_689889</name>
</gene>
<protein>
    <submittedName>
        <fullName evidence="2">Uncharacterized protein</fullName>
    </submittedName>
</protein>
<dbReference type="Proteomes" id="UP000800200">
    <property type="component" value="Unassembled WGS sequence"/>
</dbReference>
<feature type="region of interest" description="Disordered" evidence="1">
    <location>
        <begin position="436"/>
        <end position="486"/>
    </location>
</feature>
<evidence type="ECO:0000313" key="3">
    <source>
        <dbReference type="Proteomes" id="UP000800200"/>
    </source>
</evidence>
<feature type="compositionally biased region" description="Polar residues" evidence="1">
    <location>
        <begin position="445"/>
        <end position="461"/>
    </location>
</feature>
<dbReference type="EMBL" id="ML994641">
    <property type="protein sequence ID" value="KAF2183765.1"/>
    <property type="molecule type" value="Genomic_DNA"/>
</dbReference>
<dbReference type="OrthoDB" id="3786931at2759"/>
<evidence type="ECO:0000313" key="2">
    <source>
        <dbReference type="EMBL" id="KAF2183765.1"/>
    </source>
</evidence>
<accession>A0A6A6DYA9</accession>
<keyword evidence="3" id="KW-1185">Reference proteome</keyword>
<sequence>MAALGGLYTNYRSSTSQSRHSYEDIQNTDMKKLTSILGSYPSLPTSPKKQAKYTDHVRNEISKLPSHLQSSTLHIHVHALKDKNGKANKGKLCNLHSQLKHDLIHSVWKWIKHELEKGIGKFLWPILMHGGLLELQEWKVRQLEPVLEMWTYYNAEYGAPLGRAPIRPGETLEGRFVPKWKKQENNCPACMLARIGSDPDVCRALLAGLVGRWSRSRTGSRDAIRSQRIRWVKYWLLNLPRGREYFKDAWDLGEELQRIRKNWKEHIRATIPHPTEDWRLRIPSPSEGLWPLSKVNRESTIGIDISEPFDPKRKTENMKRKSVEVSKHDSMTNYDISEPFDPGNTNRASSVYPRDTLGTPISTHINSQNRESVLSTTSSLGEHFSPLFPYGLQDPRTHLDVTDVVLTQSVKPKISDFVYTSRNSIHSLQTQIERAPNRVSKPVSIHSQHASVQGASDSGYETETDGRKKREPKYQSLYPAPFRGSRDGAMAAMSSYSSTTDEPLPDPPAPGVRGIYAGYGEATDDDLYSEPNTPMAGQFGWAGDDKGQGGNEGNSGEQRLADIVRRGLAPSTMMVGTEHRMTRWSDLNYG</sequence>